<dbReference type="GO" id="GO:0000156">
    <property type="term" value="F:phosphorelay response regulator activity"/>
    <property type="evidence" value="ECO:0007669"/>
    <property type="project" value="InterPro"/>
</dbReference>
<feature type="domain" description="HTH LytTR-type" evidence="1">
    <location>
        <begin position="63"/>
        <end position="170"/>
    </location>
</feature>
<dbReference type="Pfam" id="PF04397">
    <property type="entry name" value="LytTR"/>
    <property type="match status" value="1"/>
</dbReference>
<dbReference type="InterPro" id="IPR007492">
    <property type="entry name" value="LytTR_DNA-bd_dom"/>
</dbReference>
<dbReference type="PANTHER" id="PTHR37299:SF1">
    <property type="entry name" value="STAGE 0 SPORULATION PROTEIN A HOMOLOG"/>
    <property type="match status" value="1"/>
</dbReference>
<dbReference type="Proteomes" id="UP000293874">
    <property type="component" value="Unassembled WGS sequence"/>
</dbReference>
<dbReference type="SMART" id="SM00850">
    <property type="entry name" value="LytTR"/>
    <property type="match status" value="1"/>
</dbReference>
<reference evidence="2 3" key="1">
    <citation type="submission" date="2019-02" db="EMBL/GenBank/DDBJ databases">
        <title>Genomic Encyclopedia of Type Strains, Phase IV (KMG-IV): sequencing the most valuable type-strain genomes for metagenomic binning, comparative biology and taxonomic classification.</title>
        <authorList>
            <person name="Goeker M."/>
        </authorList>
    </citation>
    <scope>NUCLEOTIDE SEQUENCE [LARGE SCALE GENOMIC DNA]</scope>
    <source>
        <strain evidence="2 3">DSM 18116</strain>
    </source>
</reference>
<evidence type="ECO:0000313" key="2">
    <source>
        <dbReference type="EMBL" id="RZS70816.1"/>
    </source>
</evidence>
<name>A0A4Q7MQ31_9BACT</name>
<keyword evidence="3" id="KW-1185">Reference proteome</keyword>
<evidence type="ECO:0000313" key="3">
    <source>
        <dbReference type="Proteomes" id="UP000293874"/>
    </source>
</evidence>
<sequence>MHAVSQPQSASMRVQLSLNSEEFRRLQMVLPDCIVQCENSGEEDSSALMAPSGSVLPAFRKRFLVRKGKELISVHCNDIAYFYSKNKLSYLKTFDGKNFLVRMSLEEIEQCLSPDQFFRASRQVITSHTAVQKILLWFNGNLKVELVPREIDNVIVSRLKANQFRQWLGE</sequence>
<dbReference type="PROSITE" id="PS50930">
    <property type="entry name" value="HTH_LYTTR"/>
    <property type="match status" value="1"/>
</dbReference>
<keyword evidence="2" id="KW-0238">DNA-binding</keyword>
<dbReference type="EMBL" id="SGXA01000002">
    <property type="protein sequence ID" value="RZS70816.1"/>
    <property type="molecule type" value="Genomic_DNA"/>
</dbReference>
<dbReference type="GO" id="GO:0003677">
    <property type="term" value="F:DNA binding"/>
    <property type="evidence" value="ECO:0007669"/>
    <property type="project" value="UniProtKB-KW"/>
</dbReference>
<dbReference type="Gene3D" id="2.40.50.1020">
    <property type="entry name" value="LytTr DNA-binding domain"/>
    <property type="match status" value="1"/>
</dbReference>
<dbReference type="AlphaFoldDB" id="A0A4Q7MQ31"/>
<organism evidence="2 3">
    <name type="scientific">Pseudobacter ginsenosidimutans</name>
    <dbReference type="NCBI Taxonomy" id="661488"/>
    <lineage>
        <taxon>Bacteria</taxon>
        <taxon>Pseudomonadati</taxon>
        <taxon>Bacteroidota</taxon>
        <taxon>Chitinophagia</taxon>
        <taxon>Chitinophagales</taxon>
        <taxon>Chitinophagaceae</taxon>
        <taxon>Pseudobacter</taxon>
    </lineage>
</organism>
<dbReference type="InterPro" id="IPR046947">
    <property type="entry name" value="LytR-like"/>
</dbReference>
<gene>
    <name evidence="2" type="ORF">EV199_2711</name>
</gene>
<proteinExistence type="predicted"/>
<protein>
    <submittedName>
        <fullName evidence="2">LytTr DNA-binding domain-containing protein</fullName>
    </submittedName>
</protein>
<accession>A0A4Q7MQ31</accession>
<comment type="caution">
    <text evidence="2">The sequence shown here is derived from an EMBL/GenBank/DDBJ whole genome shotgun (WGS) entry which is preliminary data.</text>
</comment>
<dbReference type="PANTHER" id="PTHR37299">
    <property type="entry name" value="TRANSCRIPTIONAL REGULATOR-RELATED"/>
    <property type="match status" value="1"/>
</dbReference>
<evidence type="ECO:0000259" key="1">
    <source>
        <dbReference type="PROSITE" id="PS50930"/>
    </source>
</evidence>